<dbReference type="Proteomes" id="UP001220209">
    <property type="component" value="Plasmid unnamed4"/>
</dbReference>
<reference evidence="2 5" key="2">
    <citation type="submission" date="2021-03" db="EMBL/GenBank/DDBJ databases">
        <title>Clinical course, treatment and visual outcome of an outbreak of Burkholderia contaminans endophthalmitis following cataract surgery.</title>
        <authorList>
            <person name="Lind C."/>
            <person name="Olsen K."/>
            <person name="Angelsen N.K."/>
            <person name="Krefting E.A."/>
            <person name="Fossen K."/>
            <person name="Gravningen K."/>
            <person name="Depoorter E."/>
            <person name="Vandamme P."/>
            <person name="Bertelsen G."/>
        </authorList>
    </citation>
    <scope>NUCLEOTIDE SEQUENCE [LARGE SCALE GENOMIC DNA]</scope>
    <source>
        <strain evidence="2 5">51242556</strain>
    </source>
</reference>
<evidence type="ECO:0000313" key="6">
    <source>
        <dbReference type="Proteomes" id="UP001220209"/>
    </source>
</evidence>
<evidence type="ECO:0000313" key="3">
    <source>
        <dbReference type="EMBL" id="WFN24102.1"/>
    </source>
</evidence>
<dbReference type="Proteomes" id="UP000611459">
    <property type="component" value="Unassembled WGS sequence"/>
</dbReference>
<dbReference type="Proteomes" id="UP000664048">
    <property type="component" value="Unassembled WGS sequence"/>
</dbReference>
<geneLocation type="plasmid" evidence="3 6">
    <name>unnamed4</name>
</geneLocation>
<evidence type="ECO:0000313" key="5">
    <source>
        <dbReference type="Proteomes" id="UP000664048"/>
    </source>
</evidence>
<keyword evidence="3" id="KW-0614">Plasmid</keyword>
<dbReference type="EMBL" id="JAGEMX010000027">
    <property type="protein sequence ID" value="MBO1835249.1"/>
    <property type="molecule type" value="Genomic_DNA"/>
</dbReference>
<reference evidence="3 6" key="3">
    <citation type="submission" date="2021-12" db="EMBL/GenBank/DDBJ databases">
        <title>Genomic and phenotypic characterization of three Burkholderia contaminans isolates recovered from different sources.</title>
        <authorList>
            <person name="Lopez De Volder A."/>
            <person name="Fan Y."/>
            <person name="Nunvar J."/>
            <person name="Herrera T."/>
            <person name="Timp W."/>
            <person name="Degrossi J."/>
        </authorList>
    </citation>
    <scope>NUCLEOTIDE SEQUENCE [LARGE SCALE GENOMIC DNA]</scope>
    <source>
        <strain evidence="3 6">LMG 23361</strain>
        <plasmid evidence="3 6">unnamed4</plasmid>
    </source>
</reference>
<accession>A0A1E3FSQ3</accession>
<reference evidence="1" key="1">
    <citation type="submission" date="2021-01" db="EMBL/GenBank/DDBJ databases">
        <title>Outbreak of Burkholderia contaminns endophthalmitis traced to a clinical ventilation system.</title>
        <authorList>
            <person name="Lipuma J."/>
            <person name="Spilker T."/>
            <person name="Kratholm J."/>
        </authorList>
    </citation>
    <scope>NUCLEOTIDE SEQUENCE</scope>
    <source>
        <strain evidence="1">HI4954</strain>
    </source>
</reference>
<sequence>MRLASRFAPNAHQLRANSPLSDDQIARVAPSIFATEKHESRSDRYTYIPTIEVLNGLRGAGFQPFMVAQTRVRDAGKREHTKHMIRLRHADQIIGAEADEIILLNSHDGTSSYQMIAGQFRFVCANGMVCGETASEIRVPHKGKIVDDVIQGAFDVLDGFQYIREVKGEMKSLTLSRGEQEAFATAALQLKYEPSDVKPAPVTETQILEARRFEDRKDDLWTTFNRLQENLIQRGGLPGRTASGRTTRTRPVEGIDQNVKLNRALWTLTEAMAALKK</sequence>
<dbReference type="RefSeq" id="WP_039340166.1">
    <property type="nucleotide sequence ID" value="NZ_CABVQA010000082.1"/>
</dbReference>
<name>A0A1E3FSQ3_9BURK</name>
<gene>
    <name evidence="2" type="ORF">J4M89_38290</name>
    <name evidence="1" type="ORF">JIN94_41015</name>
    <name evidence="3" type="ORF">LXE91_43335</name>
</gene>
<evidence type="ECO:0000313" key="4">
    <source>
        <dbReference type="Proteomes" id="UP000611459"/>
    </source>
</evidence>
<dbReference type="OrthoDB" id="4554729at2"/>
<dbReference type="Pfam" id="PF06067">
    <property type="entry name" value="DUF932"/>
    <property type="match status" value="1"/>
</dbReference>
<protein>
    <submittedName>
        <fullName evidence="1">DUF945 domain-containing protein</fullName>
    </submittedName>
</protein>
<dbReference type="AlphaFoldDB" id="A0A1E3FSQ3"/>
<proteinExistence type="predicted"/>
<dbReference type="EMBL" id="CP090646">
    <property type="protein sequence ID" value="WFN24102.1"/>
    <property type="molecule type" value="Genomic_DNA"/>
</dbReference>
<dbReference type="InterPro" id="IPR026325">
    <property type="entry name" value="DUF932"/>
</dbReference>
<dbReference type="EMBL" id="JAENIB010000060">
    <property type="protein sequence ID" value="MBK1936264.1"/>
    <property type="molecule type" value="Genomic_DNA"/>
</dbReference>
<organism evidence="1 4">
    <name type="scientific">Burkholderia contaminans</name>
    <dbReference type="NCBI Taxonomy" id="488447"/>
    <lineage>
        <taxon>Bacteria</taxon>
        <taxon>Pseudomonadati</taxon>
        <taxon>Pseudomonadota</taxon>
        <taxon>Betaproteobacteria</taxon>
        <taxon>Burkholderiales</taxon>
        <taxon>Burkholderiaceae</taxon>
        <taxon>Burkholderia</taxon>
        <taxon>Burkholderia cepacia complex</taxon>
    </lineage>
</organism>
<evidence type="ECO:0000313" key="2">
    <source>
        <dbReference type="EMBL" id="MBO1835249.1"/>
    </source>
</evidence>
<evidence type="ECO:0000313" key="1">
    <source>
        <dbReference type="EMBL" id="MBK1936264.1"/>
    </source>
</evidence>
<keyword evidence="5" id="KW-1185">Reference proteome</keyword>